<accession>A0A381Z6R6</accession>
<evidence type="ECO:0000313" key="6">
    <source>
        <dbReference type="EMBL" id="SVA84437.1"/>
    </source>
</evidence>
<evidence type="ECO:0000256" key="5">
    <source>
        <dbReference type="ARBA" id="ARBA00023274"/>
    </source>
</evidence>
<dbReference type="EMBL" id="UINC01020008">
    <property type="protein sequence ID" value="SVA84437.1"/>
    <property type="molecule type" value="Genomic_DNA"/>
</dbReference>
<dbReference type="InterPro" id="IPR047867">
    <property type="entry name" value="Ribosomal_uL22_bac/org-type"/>
</dbReference>
<reference evidence="6" key="1">
    <citation type="submission" date="2018-05" db="EMBL/GenBank/DDBJ databases">
        <authorList>
            <person name="Lanie J.A."/>
            <person name="Ng W.-L."/>
            <person name="Kazmierczak K.M."/>
            <person name="Andrzejewski T.M."/>
            <person name="Davidsen T.M."/>
            <person name="Wayne K.J."/>
            <person name="Tettelin H."/>
            <person name="Glass J.I."/>
            <person name="Rusch D."/>
            <person name="Podicherti R."/>
            <person name="Tsui H.-C.T."/>
            <person name="Winkler M.E."/>
        </authorList>
    </citation>
    <scope>NUCLEOTIDE SEQUENCE</scope>
</reference>
<keyword evidence="2" id="KW-0699">rRNA-binding</keyword>
<dbReference type="CDD" id="cd00336">
    <property type="entry name" value="Ribosomal_L22"/>
    <property type="match status" value="1"/>
</dbReference>
<keyword evidence="3" id="KW-0694">RNA-binding</keyword>
<keyword evidence="5" id="KW-0687">Ribonucleoprotein</keyword>
<evidence type="ECO:0000256" key="2">
    <source>
        <dbReference type="ARBA" id="ARBA00022730"/>
    </source>
</evidence>
<comment type="similarity">
    <text evidence="1">Belongs to the universal ribosomal protein uL22 family.</text>
</comment>
<name>A0A381Z6R6_9ZZZZ</name>
<dbReference type="InterPro" id="IPR001063">
    <property type="entry name" value="Ribosomal_uL22"/>
</dbReference>
<dbReference type="GO" id="GO:0019843">
    <property type="term" value="F:rRNA binding"/>
    <property type="evidence" value="ECO:0007669"/>
    <property type="project" value="UniProtKB-KW"/>
</dbReference>
<evidence type="ECO:0008006" key="7">
    <source>
        <dbReference type="Google" id="ProtNLM"/>
    </source>
</evidence>
<dbReference type="AlphaFoldDB" id="A0A381Z6R6"/>
<dbReference type="SUPFAM" id="SSF54843">
    <property type="entry name" value="Ribosomal protein L22"/>
    <property type="match status" value="1"/>
</dbReference>
<evidence type="ECO:0000256" key="3">
    <source>
        <dbReference type="ARBA" id="ARBA00022884"/>
    </source>
</evidence>
<keyword evidence="4" id="KW-0689">Ribosomal protein</keyword>
<sequence>MKAISKNIGISSKKLKPYIDLVRNKNTNEALILLKYQKSPAAFEIHKTIESAVANAKDLLIPGIENLKINEIYANQGTTLKRWRAKARGRPGTFNHPTSHIVVKLSE</sequence>
<evidence type="ECO:0000256" key="4">
    <source>
        <dbReference type="ARBA" id="ARBA00022980"/>
    </source>
</evidence>
<protein>
    <recommendedName>
        <fullName evidence="7">50S ribosomal protein L22</fullName>
    </recommendedName>
</protein>
<organism evidence="6">
    <name type="scientific">marine metagenome</name>
    <dbReference type="NCBI Taxonomy" id="408172"/>
    <lineage>
        <taxon>unclassified sequences</taxon>
        <taxon>metagenomes</taxon>
        <taxon>ecological metagenomes</taxon>
    </lineage>
</organism>
<dbReference type="PANTHER" id="PTHR13501:SF8">
    <property type="entry name" value="LARGE RIBOSOMAL SUBUNIT PROTEIN UL22M"/>
    <property type="match status" value="1"/>
</dbReference>
<evidence type="ECO:0000256" key="1">
    <source>
        <dbReference type="ARBA" id="ARBA00009451"/>
    </source>
</evidence>
<proteinExistence type="inferred from homology"/>
<dbReference type="PANTHER" id="PTHR13501">
    <property type="entry name" value="CHLOROPLAST 50S RIBOSOMAL PROTEIN L22-RELATED"/>
    <property type="match status" value="1"/>
</dbReference>
<dbReference type="Pfam" id="PF00237">
    <property type="entry name" value="Ribosomal_L22"/>
    <property type="match status" value="1"/>
</dbReference>
<gene>
    <name evidence="6" type="ORF">METZ01_LOCUS137291</name>
</gene>
<dbReference type="NCBIfam" id="TIGR01044">
    <property type="entry name" value="rplV_bact"/>
    <property type="match status" value="1"/>
</dbReference>
<dbReference type="Gene3D" id="3.90.470.10">
    <property type="entry name" value="Ribosomal protein L22/L17"/>
    <property type="match status" value="1"/>
</dbReference>
<dbReference type="GO" id="GO:0003735">
    <property type="term" value="F:structural constituent of ribosome"/>
    <property type="evidence" value="ECO:0007669"/>
    <property type="project" value="InterPro"/>
</dbReference>
<dbReference type="InterPro" id="IPR036394">
    <property type="entry name" value="Ribosomal_uL22_sf"/>
</dbReference>
<dbReference type="InterPro" id="IPR005727">
    <property type="entry name" value="Ribosomal_uL22_bac/chlpt-type"/>
</dbReference>
<dbReference type="GO" id="GO:0006412">
    <property type="term" value="P:translation"/>
    <property type="evidence" value="ECO:0007669"/>
    <property type="project" value="InterPro"/>
</dbReference>
<dbReference type="GO" id="GO:0022625">
    <property type="term" value="C:cytosolic large ribosomal subunit"/>
    <property type="evidence" value="ECO:0007669"/>
    <property type="project" value="TreeGrafter"/>
</dbReference>